<dbReference type="PANTHER" id="PTHR48081">
    <property type="entry name" value="AB HYDROLASE SUPERFAMILY PROTEIN C4A8.06C"/>
    <property type="match status" value="1"/>
</dbReference>
<evidence type="ECO:0000256" key="1">
    <source>
        <dbReference type="ARBA" id="ARBA00022801"/>
    </source>
</evidence>
<organism evidence="3 4">
    <name type="scientific">Vagococcus allomyrinae</name>
    <dbReference type="NCBI Taxonomy" id="2794353"/>
    <lineage>
        <taxon>Bacteria</taxon>
        <taxon>Bacillati</taxon>
        <taxon>Bacillota</taxon>
        <taxon>Bacilli</taxon>
        <taxon>Lactobacillales</taxon>
        <taxon>Enterococcaceae</taxon>
        <taxon>Vagococcus</taxon>
    </lineage>
</organism>
<sequence length="250" mass="27544">MFQFAHHQQLADIKEDSSETCLALYLLATDQKRPFVLVLPGGGYHHLAAHEGAPVAEWLNSLGYHAGVLYYQTENYQSLLSDIESTLATLKDHASTWKIQPNAIGAIGFSAGGHLAATIGTHFKGLNFLLLAYPVITFREPYVHLGSRQQLLGDNPSPELINWFSNECHVSETTPATFIWHTANDATVSVQNSLLFVEALISQQISVAYHLLPEGRHGLGLAKGTPCQIWTTLAESWLKEITTALRKELA</sequence>
<keyword evidence="4" id="KW-1185">Reference proteome</keyword>
<dbReference type="InterPro" id="IPR029058">
    <property type="entry name" value="AB_hydrolase_fold"/>
</dbReference>
<dbReference type="RefSeq" id="WP_209531947.1">
    <property type="nucleotide sequence ID" value="NZ_JAEEGA010000020.1"/>
</dbReference>
<gene>
    <name evidence="3" type="ORF">I6N95_23285</name>
</gene>
<dbReference type="InterPro" id="IPR001375">
    <property type="entry name" value="Peptidase_S9_cat"/>
</dbReference>
<evidence type="ECO:0000313" key="4">
    <source>
        <dbReference type="Proteomes" id="UP000674938"/>
    </source>
</evidence>
<keyword evidence="1 3" id="KW-0378">Hydrolase</keyword>
<proteinExistence type="predicted"/>
<dbReference type="InterPro" id="IPR050300">
    <property type="entry name" value="GDXG_lipolytic_enzyme"/>
</dbReference>
<dbReference type="EMBL" id="JAEEGA010000020">
    <property type="protein sequence ID" value="MBP1043957.1"/>
    <property type="molecule type" value="Genomic_DNA"/>
</dbReference>
<dbReference type="PANTHER" id="PTHR48081:SF6">
    <property type="entry name" value="PEPTIDASE S9 PROLYL OLIGOPEPTIDASE CATALYTIC DOMAIN-CONTAINING PROTEIN"/>
    <property type="match status" value="1"/>
</dbReference>
<protein>
    <submittedName>
        <fullName evidence="3">Alpha/beta hydrolase</fullName>
    </submittedName>
</protein>
<dbReference type="Proteomes" id="UP000674938">
    <property type="component" value="Unassembled WGS sequence"/>
</dbReference>
<comment type="caution">
    <text evidence="3">The sequence shown here is derived from an EMBL/GenBank/DDBJ whole genome shotgun (WGS) entry which is preliminary data.</text>
</comment>
<dbReference type="AlphaFoldDB" id="A0A940P9T4"/>
<evidence type="ECO:0000313" key="3">
    <source>
        <dbReference type="EMBL" id="MBP1043957.1"/>
    </source>
</evidence>
<name>A0A940P9T4_9ENTE</name>
<dbReference type="SUPFAM" id="SSF53474">
    <property type="entry name" value="alpha/beta-Hydrolases"/>
    <property type="match status" value="1"/>
</dbReference>
<dbReference type="GO" id="GO:0008236">
    <property type="term" value="F:serine-type peptidase activity"/>
    <property type="evidence" value="ECO:0007669"/>
    <property type="project" value="InterPro"/>
</dbReference>
<dbReference type="GO" id="GO:0006508">
    <property type="term" value="P:proteolysis"/>
    <property type="evidence" value="ECO:0007669"/>
    <property type="project" value="InterPro"/>
</dbReference>
<accession>A0A940P9T4</accession>
<dbReference type="Pfam" id="PF00326">
    <property type="entry name" value="Peptidase_S9"/>
    <property type="match status" value="1"/>
</dbReference>
<dbReference type="Gene3D" id="3.40.50.1820">
    <property type="entry name" value="alpha/beta hydrolase"/>
    <property type="match status" value="1"/>
</dbReference>
<feature type="domain" description="Peptidase S9 prolyl oligopeptidase catalytic" evidence="2">
    <location>
        <begin position="93"/>
        <end position="240"/>
    </location>
</feature>
<reference evidence="3" key="1">
    <citation type="submission" date="2020-12" db="EMBL/GenBank/DDBJ databases">
        <title>Vagococcus allomyrinae sp. nov. and Enterococcus lavae sp. nov., isolated from the larvae of Allomyrina dichotoma.</title>
        <authorList>
            <person name="Lee S.D."/>
        </authorList>
    </citation>
    <scope>NUCLEOTIDE SEQUENCE</scope>
    <source>
        <strain evidence="3">BWB3-3</strain>
    </source>
</reference>
<evidence type="ECO:0000259" key="2">
    <source>
        <dbReference type="Pfam" id="PF00326"/>
    </source>
</evidence>